<organism evidence="3 4">
    <name type="scientific">Paragemmobacter aquarius</name>
    <dbReference type="NCBI Taxonomy" id="2169400"/>
    <lineage>
        <taxon>Bacteria</taxon>
        <taxon>Pseudomonadati</taxon>
        <taxon>Pseudomonadota</taxon>
        <taxon>Alphaproteobacteria</taxon>
        <taxon>Rhodobacterales</taxon>
        <taxon>Paracoccaceae</taxon>
        <taxon>Paragemmobacter</taxon>
    </lineage>
</organism>
<dbReference type="Proteomes" id="UP000244496">
    <property type="component" value="Chromosome"/>
</dbReference>
<dbReference type="KEGG" id="geh:HYN69_10875"/>
<dbReference type="Pfam" id="PF24891">
    <property type="entry name" value="DUF7742"/>
    <property type="match status" value="1"/>
</dbReference>
<dbReference type="EMBL" id="CP028918">
    <property type="protein sequence ID" value="AWB48933.1"/>
    <property type="molecule type" value="Genomic_DNA"/>
</dbReference>
<evidence type="ECO:0000256" key="1">
    <source>
        <dbReference type="SAM" id="MobiDB-lite"/>
    </source>
</evidence>
<evidence type="ECO:0000313" key="4">
    <source>
        <dbReference type="Proteomes" id="UP000244496"/>
    </source>
</evidence>
<proteinExistence type="predicted"/>
<evidence type="ECO:0000259" key="2">
    <source>
        <dbReference type="Pfam" id="PF24891"/>
    </source>
</evidence>
<dbReference type="AlphaFoldDB" id="A0A2S0UMB2"/>
<name>A0A2S0UMB2_9RHOB</name>
<gene>
    <name evidence="3" type="ORF">HYN69_10875</name>
</gene>
<feature type="compositionally biased region" description="Basic and acidic residues" evidence="1">
    <location>
        <begin position="108"/>
        <end position="123"/>
    </location>
</feature>
<feature type="region of interest" description="Disordered" evidence="1">
    <location>
        <begin position="108"/>
        <end position="134"/>
    </location>
</feature>
<sequence length="134" mass="14379">MRRVQIGDLLALAAAVSGRPDAAALALHLCAQTHAAHLYVKRFRRLHPVWGNGSLMSRSFAEGTSLEADWSPDGLAALETACAAVSIWRERLDCRAATLCARIVAKHEESADGRNPDQTEQHRSGLGTGLPRGA</sequence>
<keyword evidence="4" id="KW-1185">Reference proteome</keyword>
<protein>
    <recommendedName>
        <fullName evidence="2">DUF7742 domain-containing protein</fullName>
    </recommendedName>
</protein>
<dbReference type="OrthoDB" id="7863415at2"/>
<dbReference type="RefSeq" id="WP_108435752.1">
    <property type="nucleotide sequence ID" value="NZ_CP028918.1"/>
</dbReference>
<reference evidence="3 4" key="1">
    <citation type="submission" date="2018-04" db="EMBL/GenBank/DDBJ databases">
        <title>Genome sequencing of Gemmobacter.</title>
        <authorList>
            <person name="Yi H."/>
            <person name="Baek M.-G."/>
        </authorList>
    </citation>
    <scope>NUCLEOTIDE SEQUENCE [LARGE SCALE GENOMIC DNA]</scope>
    <source>
        <strain evidence="3 4">HYN0069</strain>
    </source>
</reference>
<dbReference type="InterPro" id="IPR056644">
    <property type="entry name" value="DUF7742"/>
</dbReference>
<accession>A0A2S0UMB2</accession>
<feature type="domain" description="DUF7742" evidence="2">
    <location>
        <begin position="2"/>
        <end position="77"/>
    </location>
</feature>
<evidence type="ECO:0000313" key="3">
    <source>
        <dbReference type="EMBL" id="AWB48933.1"/>
    </source>
</evidence>